<name>B4PJX4_DROYA</name>
<gene>
    <name evidence="4" type="primary">Dyak\GE19906</name>
    <name evidence="4" type="synonym">dyak_GLEANR_3761</name>
    <name evidence="4" type="synonym">GE19906</name>
    <name evidence="4" type="ORF">Dyak_GE19906</name>
</gene>
<feature type="compositionally biased region" description="Basic and acidic residues" evidence="1">
    <location>
        <begin position="535"/>
        <end position="547"/>
    </location>
</feature>
<evidence type="ECO:0000256" key="2">
    <source>
        <dbReference type="SAM" id="Phobius"/>
    </source>
</evidence>
<dbReference type="eggNOG" id="ENOG502RJ8Z">
    <property type="taxonomic scope" value="Eukaryota"/>
</dbReference>
<keyword evidence="2" id="KW-0472">Membrane</keyword>
<dbReference type="AlphaFoldDB" id="B4PJX4"/>
<evidence type="ECO:0000313" key="5">
    <source>
        <dbReference type="Proteomes" id="UP000002282"/>
    </source>
</evidence>
<protein>
    <submittedName>
        <fullName evidence="4">Uncharacterized protein</fullName>
    </submittedName>
</protein>
<feature type="region of interest" description="Disordered" evidence="1">
    <location>
        <begin position="478"/>
        <end position="554"/>
    </location>
</feature>
<dbReference type="EMBL" id="CM000159">
    <property type="protein sequence ID" value="EDW94743.2"/>
    <property type="molecule type" value="Genomic_DNA"/>
</dbReference>
<dbReference type="OrthoDB" id="8063652at2759"/>
<reference evidence="4 5" key="2">
    <citation type="journal article" date="2007" name="PLoS Biol.">
        <title>Principles of genome evolution in the Drosophila melanogaster species group.</title>
        <authorList>
            <person name="Ranz J.M."/>
            <person name="Maurin D."/>
            <person name="Chan Y.S."/>
            <person name="von Grotthuss M."/>
            <person name="Hillier L.W."/>
            <person name="Roote J."/>
            <person name="Ashburner M."/>
            <person name="Bergman C.M."/>
        </authorList>
    </citation>
    <scope>NUCLEOTIDE SEQUENCE [LARGE SCALE GENOMIC DNA]</scope>
    <source>
        <strain evidence="5">Tai18E2 / Tucson 14021-0261.01</strain>
    </source>
</reference>
<sequence>MGQGRSAKSVSNFAIFLLILFAQNCGQARSHGRDGLAKLEFSGRATPVFNFAKIYQTLCAQLLPATPPRREVKGRDLVRGKPMFHVFDQLQQDFEAKWRRTTTVKPFSILQHLDWEQEQEAHRLQAHSNASFDILEELYKDQKAYARKTTTTKPFHVLQELEKDLIKSDKHTTTVKPFHILGTLVEDFIKKDLKDGYLEQKPVKSTEPPAEHKAELKPQSRAKESQKRRRKRIRRRRKRIRRRRKRTRRRRRRRRKKKRNKRKKKKYKGGKKKKKKGKRKRKKQQKPEDHEQHSIFQPGQVIFANPTKQPYYHPHPHGYPYPPHLPPNQIQTIPTALLDALTTKKPHTTTTTHRPFSKIKYLLKHNSIFKKRKKEYLSHVGQVLYPFVKFVAFFTVLNPFTLGVFLFTLISPAVFGFLGFVALSVLVKPFLHLVFGVKRNVNAFDRKRWLAHKQEEKLKLALRPVTIHKHFYQQGPVRSAPPVKLRPVGHWRREGDSPEPQMPRPSQRPPPLRAAPTRPSPRIPPPMNRYNPLLPEHHKALSYEHSDQPGIFLR</sequence>
<dbReference type="KEGG" id="dya:Dyak_GE19906"/>
<feature type="compositionally biased region" description="Basic and acidic residues" evidence="1">
    <location>
        <begin position="200"/>
        <end position="225"/>
    </location>
</feature>
<feature type="compositionally biased region" description="Pro residues" evidence="1">
    <location>
        <begin position="500"/>
        <end position="527"/>
    </location>
</feature>
<keyword evidence="5" id="KW-1185">Reference proteome</keyword>
<keyword evidence="3" id="KW-0732">Signal</keyword>
<keyword evidence="2" id="KW-1133">Transmembrane helix</keyword>
<organism evidence="4 5">
    <name type="scientific">Drosophila yakuba</name>
    <name type="common">Fruit fly</name>
    <dbReference type="NCBI Taxonomy" id="7245"/>
    <lineage>
        <taxon>Eukaryota</taxon>
        <taxon>Metazoa</taxon>
        <taxon>Ecdysozoa</taxon>
        <taxon>Arthropoda</taxon>
        <taxon>Hexapoda</taxon>
        <taxon>Insecta</taxon>
        <taxon>Pterygota</taxon>
        <taxon>Neoptera</taxon>
        <taxon>Endopterygota</taxon>
        <taxon>Diptera</taxon>
        <taxon>Brachycera</taxon>
        <taxon>Muscomorpha</taxon>
        <taxon>Ephydroidea</taxon>
        <taxon>Drosophilidae</taxon>
        <taxon>Drosophila</taxon>
        <taxon>Sophophora</taxon>
    </lineage>
</organism>
<evidence type="ECO:0000256" key="1">
    <source>
        <dbReference type="SAM" id="MobiDB-lite"/>
    </source>
</evidence>
<feature type="region of interest" description="Disordered" evidence="1">
    <location>
        <begin position="200"/>
        <end position="298"/>
    </location>
</feature>
<evidence type="ECO:0000313" key="4">
    <source>
        <dbReference type="EMBL" id="EDW94743.2"/>
    </source>
</evidence>
<proteinExistence type="predicted"/>
<accession>B4PJX4</accession>
<dbReference type="HOGENOM" id="CLU_036544_0_0_1"/>
<dbReference type="Proteomes" id="UP000002282">
    <property type="component" value="Chromosome 3L"/>
</dbReference>
<feature type="chain" id="PRO_5006459001" evidence="3">
    <location>
        <begin position="29"/>
        <end position="554"/>
    </location>
</feature>
<evidence type="ECO:0000256" key="3">
    <source>
        <dbReference type="SAM" id="SignalP"/>
    </source>
</evidence>
<feature type="signal peptide" evidence="3">
    <location>
        <begin position="1"/>
        <end position="28"/>
    </location>
</feature>
<keyword evidence="2" id="KW-0812">Transmembrane</keyword>
<feature type="transmembrane region" description="Helical" evidence="2">
    <location>
        <begin position="404"/>
        <end position="427"/>
    </location>
</feature>
<feature type="compositionally biased region" description="Basic residues" evidence="1">
    <location>
        <begin position="226"/>
        <end position="284"/>
    </location>
</feature>
<reference evidence="4 5" key="1">
    <citation type="journal article" date="2007" name="Nature">
        <title>Evolution of genes and genomes on the Drosophila phylogeny.</title>
        <authorList>
            <consortium name="Drosophila 12 Genomes Consortium"/>
            <person name="Clark A.G."/>
            <person name="Eisen M.B."/>
            <person name="Smith D.R."/>
            <person name="Bergman C.M."/>
            <person name="Oliver B."/>
            <person name="Markow T.A."/>
            <person name="Kaufman T.C."/>
            <person name="Kellis M."/>
            <person name="Gelbart W."/>
            <person name="Iyer V.N."/>
            <person name="Pollard D.A."/>
            <person name="Sackton T.B."/>
            <person name="Larracuente A.M."/>
            <person name="Singh N.D."/>
            <person name="Abad J.P."/>
            <person name="Abt D.N."/>
            <person name="Adryan B."/>
            <person name="Aguade M."/>
            <person name="Akashi H."/>
            <person name="Anderson W.W."/>
            <person name="Aquadro C.F."/>
            <person name="Ardell D.H."/>
            <person name="Arguello R."/>
            <person name="Artieri C.G."/>
            <person name="Barbash D.A."/>
            <person name="Barker D."/>
            <person name="Barsanti P."/>
            <person name="Batterham P."/>
            <person name="Batzoglou S."/>
            <person name="Begun D."/>
            <person name="Bhutkar A."/>
            <person name="Blanco E."/>
            <person name="Bosak S.A."/>
            <person name="Bradley R.K."/>
            <person name="Brand A.D."/>
            <person name="Brent M.R."/>
            <person name="Brooks A.N."/>
            <person name="Brown R.H."/>
            <person name="Butlin R.K."/>
            <person name="Caggese C."/>
            <person name="Calvi B.R."/>
            <person name="Bernardo de Carvalho A."/>
            <person name="Caspi A."/>
            <person name="Castrezana S."/>
            <person name="Celniker S.E."/>
            <person name="Chang J.L."/>
            <person name="Chapple C."/>
            <person name="Chatterji S."/>
            <person name="Chinwalla A."/>
            <person name="Civetta A."/>
            <person name="Clifton S.W."/>
            <person name="Comeron J.M."/>
            <person name="Costello J.C."/>
            <person name="Coyne J.A."/>
            <person name="Daub J."/>
            <person name="David R.G."/>
            <person name="Delcher A.L."/>
            <person name="Delehaunty K."/>
            <person name="Do C.B."/>
            <person name="Ebling H."/>
            <person name="Edwards K."/>
            <person name="Eickbush T."/>
            <person name="Evans J.D."/>
            <person name="Filipski A."/>
            <person name="Findeiss S."/>
            <person name="Freyhult E."/>
            <person name="Fulton L."/>
            <person name="Fulton R."/>
            <person name="Garcia A.C."/>
            <person name="Gardiner A."/>
            <person name="Garfield D.A."/>
            <person name="Garvin B.E."/>
            <person name="Gibson G."/>
            <person name="Gilbert D."/>
            <person name="Gnerre S."/>
            <person name="Godfrey J."/>
            <person name="Good R."/>
            <person name="Gotea V."/>
            <person name="Gravely B."/>
            <person name="Greenberg A.J."/>
            <person name="Griffiths-Jones S."/>
            <person name="Gross S."/>
            <person name="Guigo R."/>
            <person name="Gustafson E.A."/>
            <person name="Haerty W."/>
            <person name="Hahn M.W."/>
            <person name="Halligan D.L."/>
            <person name="Halpern A.L."/>
            <person name="Halter G.M."/>
            <person name="Han M.V."/>
            <person name="Heger A."/>
            <person name="Hillier L."/>
            <person name="Hinrichs A.S."/>
            <person name="Holmes I."/>
            <person name="Hoskins R.A."/>
            <person name="Hubisz M.J."/>
            <person name="Hultmark D."/>
            <person name="Huntley M.A."/>
            <person name="Jaffe D.B."/>
            <person name="Jagadeeshan S."/>
            <person name="Jeck W.R."/>
            <person name="Johnson J."/>
            <person name="Jones C.D."/>
            <person name="Jordan W.C."/>
            <person name="Karpen G.H."/>
            <person name="Kataoka E."/>
            <person name="Keightley P.D."/>
            <person name="Kheradpour P."/>
            <person name="Kirkness E.F."/>
            <person name="Koerich L.B."/>
            <person name="Kristiansen K."/>
            <person name="Kudrna D."/>
            <person name="Kulathinal R.J."/>
            <person name="Kumar S."/>
            <person name="Kwok R."/>
            <person name="Lander E."/>
            <person name="Langley C.H."/>
            <person name="Lapoint R."/>
            <person name="Lazzaro B.P."/>
            <person name="Lee S.J."/>
            <person name="Levesque L."/>
            <person name="Li R."/>
            <person name="Lin C.F."/>
            <person name="Lin M.F."/>
            <person name="Lindblad-Toh K."/>
            <person name="Llopart A."/>
            <person name="Long M."/>
            <person name="Low L."/>
            <person name="Lozovsky E."/>
            <person name="Lu J."/>
            <person name="Luo M."/>
            <person name="Machado C.A."/>
            <person name="Makalowski W."/>
            <person name="Marzo M."/>
            <person name="Matsuda M."/>
            <person name="Matzkin L."/>
            <person name="McAllister B."/>
            <person name="McBride C.S."/>
            <person name="McKernan B."/>
            <person name="McKernan K."/>
            <person name="Mendez-Lago M."/>
            <person name="Minx P."/>
            <person name="Mollenhauer M.U."/>
            <person name="Montooth K."/>
            <person name="Mount S.M."/>
            <person name="Mu X."/>
            <person name="Myers E."/>
            <person name="Negre B."/>
            <person name="Newfeld S."/>
            <person name="Nielsen R."/>
            <person name="Noor M.A."/>
            <person name="O'Grady P."/>
            <person name="Pachter L."/>
            <person name="Papaceit M."/>
            <person name="Parisi M.J."/>
            <person name="Parisi M."/>
            <person name="Parts L."/>
            <person name="Pedersen J.S."/>
            <person name="Pesole G."/>
            <person name="Phillippy A.M."/>
            <person name="Ponting C.P."/>
            <person name="Pop M."/>
            <person name="Porcelli D."/>
            <person name="Powell J.R."/>
            <person name="Prohaska S."/>
            <person name="Pruitt K."/>
            <person name="Puig M."/>
            <person name="Quesneville H."/>
            <person name="Ram K.R."/>
            <person name="Rand D."/>
            <person name="Rasmussen M.D."/>
            <person name="Reed L.K."/>
            <person name="Reenan R."/>
            <person name="Reily A."/>
            <person name="Remington K.A."/>
            <person name="Rieger T.T."/>
            <person name="Ritchie M.G."/>
            <person name="Robin C."/>
            <person name="Rogers Y.H."/>
            <person name="Rohde C."/>
            <person name="Rozas J."/>
            <person name="Rubenfield M.J."/>
            <person name="Ruiz A."/>
            <person name="Russo S."/>
            <person name="Salzberg S.L."/>
            <person name="Sanchez-Gracia A."/>
            <person name="Saranga D.J."/>
            <person name="Sato H."/>
            <person name="Schaeffer S.W."/>
            <person name="Schatz M.C."/>
            <person name="Schlenke T."/>
            <person name="Schwartz R."/>
            <person name="Segarra C."/>
            <person name="Singh R.S."/>
            <person name="Sirot L."/>
            <person name="Sirota M."/>
            <person name="Sisneros N.B."/>
            <person name="Smith C.D."/>
            <person name="Smith T.F."/>
            <person name="Spieth J."/>
            <person name="Stage D.E."/>
            <person name="Stark A."/>
            <person name="Stephan W."/>
            <person name="Strausberg R.L."/>
            <person name="Strempel S."/>
            <person name="Sturgill D."/>
            <person name="Sutton G."/>
            <person name="Sutton G.G."/>
            <person name="Tao W."/>
            <person name="Teichmann S."/>
            <person name="Tobari Y.N."/>
            <person name="Tomimura Y."/>
            <person name="Tsolas J.M."/>
            <person name="Valente V.L."/>
            <person name="Venter E."/>
            <person name="Venter J.C."/>
            <person name="Vicario S."/>
            <person name="Vieira F.G."/>
            <person name="Vilella A.J."/>
            <person name="Villasante A."/>
            <person name="Walenz B."/>
            <person name="Wang J."/>
            <person name="Wasserman M."/>
            <person name="Watts T."/>
            <person name="Wilson D."/>
            <person name="Wilson R.K."/>
            <person name="Wing R.A."/>
            <person name="Wolfner M.F."/>
            <person name="Wong A."/>
            <person name="Wong G.K."/>
            <person name="Wu C.I."/>
            <person name="Wu G."/>
            <person name="Yamamoto D."/>
            <person name="Yang H.P."/>
            <person name="Yang S.P."/>
            <person name="Yorke J.A."/>
            <person name="Yoshida K."/>
            <person name="Zdobnov E."/>
            <person name="Zhang P."/>
            <person name="Zhang Y."/>
            <person name="Zimin A.V."/>
            <person name="Baldwin J."/>
            <person name="Abdouelleil A."/>
            <person name="Abdulkadir J."/>
            <person name="Abebe A."/>
            <person name="Abera B."/>
            <person name="Abreu J."/>
            <person name="Acer S.C."/>
            <person name="Aftuck L."/>
            <person name="Alexander A."/>
            <person name="An P."/>
            <person name="Anderson E."/>
            <person name="Anderson S."/>
            <person name="Arachi H."/>
            <person name="Azer M."/>
            <person name="Bachantsang P."/>
            <person name="Barry A."/>
            <person name="Bayul T."/>
            <person name="Berlin A."/>
            <person name="Bessette D."/>
            <person name="Bloom T."/>
            <person name="Blye J."/>
            <person name="Boguslavskiy L."/>
            <person name="Bonnet C."/>
            <person name="Boukhgalter B."/>
            <person name="Bourzgui I."/>
            <person name="Brown A."/>
            <person name="Cahill P."/>
            <person name="Channer S."/>
            <person name="Cheshatsang Y."/>
            <person name="Chuda L."/>
            <person name="Citroen M."/>
            <person name="Collymore A."/>
            <person name="Cooke P."/>
            <person name="Costello M."/>
            <person name="D'Aco K."/>
            <person name="Daza R."/>
            <person name="De Haan G."/>
            <person name="DeGray S."/>
            <person name="DeMaso C."/>
            <person name="Dhargay N."/>
            <person name="Dooley K."/>
            <person name="Dooley E."/>
            <person name="Doricent M."/>
            <person name="Dorje P."/>
            <person name="Dorjee K."/>
            <person name="Dupes A."/>
            <person name="Elong R."/>
            <person name="Falk J."/>
            <person name="Farina A."/>
            <person name="Faro S."/>
            <person name="Ferguson D."/>
            <person name="Fisher S."/>
            <person name="Foley C.D."/>
            <person name="Franke A."/>
            <person name="Friedrich D."/>
            <person name="Gadbois L."/>
            <person name="Gearin G."/>
            <person name="Gearin C.R."/>
            <person name="Giannoukos G."/>
            <person name="Goode T."/>
            <person name="Graham J."/>
            <person name="Grandbois E."/>
            <person name="Grewal S."/>
            <person name="Gyaltsen K."/>
            <person name="Hafez N."/>
            <person name="Hagos B."/>
            <person name="Hall J."/>
            <person name="Henson C."/>
            <person name="Hollinger A."/>
            <person name="Honan T."/>
            <person name="Huard M.D."/>
            <person name="Hughes L."/>
            <person name="Hurhula B."/>
            <person name="Husby M.E."/>
            <person name="Kamat A."/>
            <person name="Kanga B."/>
            <person name="Kashin S."/>
            <person name="Khazanovich D."/>
            <person name="Kisner P."/>
            <person name="Lance K."/>
            <person name="Lara M."/>
            <person name="Lee W."/>
            <person name="Lennon N."/>
            <person name="Letendre F."/>
            <person name="LeVine R."/>
            <person name="Lipovsky A."/>
            <person name="Liu X."/>
            <person name="Liu J."/>
            <person name="Liu S."/>
            <person name="Lokyitsang T."/>
            <person name="Lokyitsang Y."/>
            <person name="Lubonja R."/>
            <person name="Lui A."/>
            <person name="MacDonald P."/>
            <person name="Magnisalis V."/>
            <person name="Maru K."/>
            <person name="Matthews C."/>
            <person name="McCusker W."/>
            <person name="McDonough S."/>
            <person name="Mehta T."/>
            <person name="Meldrim J."/>
            <person name="Meneus L."/>
            <person name="Mihai O."/>
            <person name="Mihalev A."/>
            <person name="Mihova T."/>
            <person name="Mittelman R."/>
            <person name="Mlenga V."/>
            <person name="Montmayeur A."/>
            <person name="Mulrain L."/>
            <person name="Navidi A."/>
            <person name="Naylor J."/>
            <person name="Negash T."/>
            <person name="Nguyen T."/>
            <person name="Nguyen N."/>
            <person name="Nicol R."/>
            <person name="Norbu C."/>
            <person name="Norbu N."/>
            <person name="Novod N."/>
            <person name="O'Neill B."/>
            <person name="Osman S."/>
            <person name="Markiewicz E."/>
            <person name="Oyono O.L."/>
            <person name="Patti C."/>
            <person name="Phunkhang P."/>
            <person name="Pierre F."/>
            <person name="Priest M."/>
            <person name="Raghuraman S."/>
            <person name="Rege F."/>
            <person name="Reyes R."/>
            <person name="Rise C."/>
            <person name="Rogov P."/>
            <person name="Ross K."/>
            <person name="Ryan E."/>
            <person name="Settipalli S."/>
            <person name="Shea T."/>
            <person name="Sherpa N."/>
            <person name="Shi L."/>
            <person name="Shih D."/>
            <person name="Sparrow T."/>
            <person name="Spaulding J."/>
            <person name="Stalker J."/>
            <person name="Stange-Thomann N."/>
            <person name="Stavropoulos S."/>
            <person name="Stone C."/>
            <person name="Strader C."/>
            <person name="Tesfaye S."/>
            <person name="Thomson T."/>
            <person name="Thoulutsang Y."/>
            <person name="Thoulutsang D."/>
            <person name="Topham K."/>
            <person name="Topping I."/>
            <person name="Tsamla T."/>
            <person name="Vassiliev H."/>
            <person name="Vo A."/>
            <person name="Wangchuk T."/>
            <person name="Wangdi T."/>
            <person name="Weiand M."/>
            <person name="Wilkinson J."/>
            <person name="Wilson A."/>
            <person name="Yadav S."/>
            <person name="Young G."/>
            <person name="Yu Q."/>
            <person name="Zembek L."/>
            <person name="Zhong D."/>
            <person name="Zimmer A."/>
            <person name="Zwirko Z."/>
            <person name="Jaffe D.B."/>
            <person name="Alvarez P."/>
            <person name="Brockman W."/>
            <person name="Butler J."/>
            <person name="Chin C."/>
            <person name="Gnerre S."/>
            <person name="Grabherr M."/>
            <person name="Kleber M."/>
            <person name="Mauceli E."/>
            <person name="MacCallum I."/>
        </authorList>
    </citation>
    <scope>NUCLEOTIDE SEQUENCE [LARGE SCALE GENOMIC DNA]</scope>
    <source>
        <strain evidence="5">Tai18E2 / Tucson 14021-0261.01</strain>
    </source>
</reference>
<feature type="transmembrane region" description="Helical" evidence="2">
    <location>
        <begin position="376"/>
        <end position="397"/>
    </location>
</feature>